<accession>A0A919R4I3</accession>
<proteinExistence type="predicted"/>
<comment type="caution">
    <text evidence="1">The sequence shown here is derived from an EMBL/GenBank/DDBJ whole genome shotgun (WGS) entry which is preliminary data.</text>
</comment>
<gene>
    <name evidence="1" type="ORF">Sru01_19820</name>
</gene>
<evidence type="ECO:0000313" key="2">
    <source>
        <dbReference type="Proteomes" id="UP000655287"/>
    </source>
</evidence>
<dbReference type="PANTHER" id="PTHR43649:SF30">
    <property type="entry name" value="ABC TRANSPORTER SUBSTRATE-BINDING PROTEIN"/>
    <property type="match status" value="1"/>
</dbReference>
<keyword evidence="2" id="KW-1185">Reference proteome</keyword>
<dbReference type="AlphaFoldDB" id="A0A919R4I3"/>
<dbReference type="SUPFAM" id="SSF53850">
    <property type="entry name" value="Periplasmic binding protein-like II"/>
    <property type="match status" value="1"/>
</dbReference>
<dbReference type="Pfam" id="PF13416">
    <property type="entry name" value="SBP_bac_8"/>
    <property type="match status" value="1"/>
</dbReference>
<protein>
    <submittedName>
        <fullName evidence="1">Sugar ABC transporter substrate-binding protein</fullName>
    </submittedName>
</protein>
<dbReference type="PANTHER" id="PTHR43649">
    <property type="entry name" value="ARABINOSE-BINDING PROTEIN-RELATED"/>
    <property type="match status" value="1"/>
</dbReference>
<dbReference type="Gene3D" id="3.40.190.10">
    <property type="entry name" value="Periplasmic binding protein-like II"/>
    <property type="match status" value="2"/>
</dbReference>
<sequence length="423" mass="44929">MAGLSALGLGPAGCGRGFGGGGGGGGDGVQLTMVWWGDVERAKKTQAALAIFQKQNPGVTVKTEFQDSGPYKDKLATRFAAGDPPDLMAMRTDSLREYADRGALLDLTQHKDAVDVSALSEGARSLAAVDGKSYGIPAGLNSVAFVVNKAVTDKYGVKIPDGDTWSWEDLAAFGRAVTKASGKKVYGVNFETFNVGYLDVFIRQRGEDFYTAQGALGVTEGSITAWFEMIQRMRADGGFPPAGFIEDVGTSPEQSYQAKGLIAATIIPTNTFLVNNKACGGNLVMLRMPGETQGERRGQSIGCPHLWSIAAASKHPNEALKLLNFLINDTEGAKTTGTTRGVPSNSQVADAIKPRLERDDQVATDFLIDLQKEKLPPSYLHPPGSTKIVANLKTVAAEVEYKRRTPAQAAQAIIADGRKALGE</sequence>
<dbReference type="InterPro" id="IPR006059">
    <property type="entry name" value="SBP"/>
</dbReference>
<dbReference type="Proteomes" id="UP000655287">
    <property type="component" value="Unassembled WGS sequence"/>
</dbReference>
<reference evidence="1" key="1">
    <citation type="submission" date="2021-01" db="EMBL/GenBank/DDBJ databases">
        <title>Whole genome shotgun sequence of Sphaerisporangium rufum NBRC 109079.</title>
        <authorList>
            <person name="Komaki H."/>
            <person name="Tamura T."/>
        </authorList>
    </citation>
    <scope>NUCLEOTIDE SEQUENCE</scope>
    <source>
        <strain evidence="1">NBRC 109079</strain>
    </source>
</reference>
<dbReference type="EMBL" id="BOOU01000031">
    <property type="protein sequence ID" value="GII77000.1"/>
    <property type="molecule type" value="Genomic_DNA"/>
</dbReference>
<name>A0A919R4I3_9ACTN</name>
<evidence type="ECO:0000313" key="1">
    <source>
        <dbReference type="EMBL" id="GII77000.1"/>
    </source>
</evidence>
<organism evidence="1 2">
    <name type="scientific">Sphaerisporangium rufum</name>
    <dbReference type="NCBI Taxonomy" id="1381558"/>
    <lineage>
        <taxon>Bacteria</taxon>
        <taxon>Bacillati</taxon>
        <taxon>Actinomycetota</taxon>
        <taxon>Actinomycetes</taxon>
        <taxon>Streptosporangiales</taxon>
        <taxon>Streptosporangiaceae</taxon>
        <taxon>Sphaerisporangium</taxon>
    </lineage>
</organism>
<dbReference type="InterPro" id="IPR050490">
    <property type="entry name" value="Bact_solute-bd_prot1"/>
</dbReference>